<evidence type="ECO:0000256" key="1">
    <source>
        <dbReference type="SAM" id="MobiDB-lite"/>
    </source>
</evidence>
<sequence length="660" mass="70543">MEQQEGQKQNDISDTPDESQGSGVRGAESRRLYTTAQNVASGPISRPAGKVRKKSSGGRESKRRKSEQASQPVISEQSLGTNSSGSNTSSHPGSSSATATNSHSQQSYQRPRYHVERAQVITKEHHIRRMCSGLDMKQANPLSLVLCPVTSSTSASASAAPNNSNNNASAFRLALCPSAQSSAQKPSLSTSDVTLGFVTGDNFESWLKSIKSEAGYGELDAVAYTKDGRPYVNRLTLSKAGSDEKVCLAMLQEFRTALSNPPRAITDSTNSSNQSNSDFNNSSSNDTDTSSSSSIKRDPKNPYAGSNSGSDSAVNDNDIVDFIAASSGESEQSERSTTPQEENSEENNSKSDGDHDEDDGVPITDNDVVNFLAEEADDDEEEDDMKPTTSATAISSKPASTATAASTTAVENRNTQQPQTIDPYLVTARIDLETAWRAAWASSFGSNELVQRSTSTYSLTSVGNNDSSSNSESSSTKGVAEGEKAKANDRSPSKDNLGSVETFMKFMKDSDQAFVLLSPLGLIMSSNAAFTNLTGYKLVDVEQKKISEVLGGAGTDEETEQVMWQKPCIVVDGKVSPTTVKSKISTVTTLLHYDQANVAFLNGLRAYKIGAGTSCYWAVSMENRSKLSSKASEKTKERRTRAAAGEEGIKILTEVILVSL</sequence>
<keyword evidence="3" id="KW-1185">Reference proteome</keyword>
<comment type="caution">
    <text evidence="2">The sequence shown here is derived from an EMBL/GenBank/DDBJ whole genome shotgun (WGS) entry which is preliminary data.</text>
</comment>
<feature type="region of interest" description="Disordered" evidence="1">
    <location>
        <begin position="1"/>
        <end position="112"/>
    </location>
</feature>
<feature type="compositionally biased region" description="Basic residues" evidence="1">
    <location>
        <begin position="49"/>
        <end position="65"/>
    </location>
</feature>
<feature type="region of interest" description="Disordered" evidence="1">
    <location>
        <begin position="260"/>
        <end position="416"/>
    </location>
</feature>
<protein>
    <submittedName>
        <fullName evidence="2">Uncharacterized protein</fullName>
    </submittedName>
</protein>
<evidence type="ECO:0000313" key="2">
    <source>
        <dbReference type="EMBL" id="GMI13109.1"/>
    </source>
</evidence>
<evidence type="ECO:0000313" key="3">
    <source>
        <dbReference type="Proteomes" id="UP001165160"/>
    </source>
</evidence>
<feature type="compositionally biased region" description="Polar residues" evidence="1">
    <location>
        <begin position="304"/>
        <end position="315"/>
    </location>
</feature>
<feature type="compositionally biased region" description="Polar residues" evidence="1">
    <location>
        <begin position="1"/>
        <end position="22"/>
    </location>
</feature>
<feature type="compositionally biased region" description="Low complexity" evidence="1">
    <location>
        <begin position="266"/>
        <end position="294"/>
    </location>
</feature>
<feature type="compositionally biased region" description="Low complexity" evidence="1">
    <location>
        <begin position="461"/>
        <end position="475"/>
    </location>
</feature>
<dbReference type="Proteomes" id="UP001165160">
    <property type="component" value="Unassembled WGS sequence"/>
</dbReference>
<proteinExistence type="predicted"/>
<feature type="region of interest" description="Disordered" evidence="1">
    <location>
        <begin position="458"/>
        <end position="496"/>
    </location>
</feature>
<dbReference type="EMBL" id="BRXX01000458">
    <property type="protein sequence ID" value="GMI13109.1"/>
    <property type="molecule type" value="Genomic_DNA"/>
</dbReference>
<feature type="compositionally biased region" description="Low complexity" evidence="1">
    <location>
        <begin position="388"/>
        <end position="409"/>
    </location>
</feature>
<feature type="compositionally biased region" description="Acidic residues" evidence="1">
    <location>
        <begin position="374"/>
        <end position="384"/>
    </location>
</feature>
<gene>
    <name evidence="2" type="ORF">TrVE_jg2566</name>
</gene>
<dbReference type="AlphaFoldDB" id="A0A9W7FJC4"/>
<organism evidence="2 3">
    <name type="scientific">Triparma verrucosa</name>
    <dbReference type="NCBI Taxonomy" id="1606542"/>
    <lineage>
        <taxon>Eukaryota</taxon>
        <taxon>Sar</taxon>
        <taxon>Stramenopiles</taxon>
        <taxon>Ochrophyta</taxon>
        <taxon>Bolidophyceae</taxon>
        <taxon>Parmales</taxon>
        <taxon>Triparmaceae</taxon>
        <taxon>Triparma</taxon>
    </lineage>
</organism>
<accession>A0A9W7FJC4</accession>
<name>A0A9W7FJC4_9STRA</name>
<feature type="compositionally biased region" description="Low complexity" evidence="1">
    <location>
        <begin position="78"/>
        <end position="100"/>
    </location>
</feature>
<feature type="compositionally biased region" description="Polar residues" evidence="1">
    <location>
        <begin position="68"/>
        <end position="77"/>
    </location>
</feature>
<feature type="compositionally biased region" description="Basic and acidic residues" evidence="1">
    <location>
        <begin position="480"/>
        <end position="493"/>
    </location>
</feature>
<reference evidence="3" key="1">
    <citation type="journal article" date="2023" name="Commun. Biol.">
        <title>Genome analysis of Parmales, the sister group of diatoms, reveals the evolutionary specialization of diatoms from phago-mixotrophs to photoautotrophs.</title>
        <authorList>
            <person name="Ban H."/>
            <person name="Sato S."/>
            <person name="Yoshikawa S."/>
            <person name="Yamada K."/>
            <person name="Nakamura Y."/>
            <person name="Ichinomiya M."/>
            <person name="Sato N."/>
            <person name="Blanc-Mathieu R."/>
            <person name="Endo H."/>
            <person name="Kuwata A."/>
            <person name="Ogata H."/>
        </authorList>
    </citation>
    <scope>NUCLEOTIDE SEQUENCE [LARGE SCALE GENOMIC DNA]</scope>
    <source>
        <strain evidence="3">NIES 3699</strain>
    </source>
</reference>
<feature type="compositionally biased region" description="Polar residues" evidence="1">
    <location>
        <begin position="327"/>
        <end position="340"/>
    </location>
</feature>